<name>U9U1N3_RHIID</name>
<dbReference type="AlphaFoldDB" id="U9U1N3"/>
<protein>
    <submittedName>
        <fullName evidence="1">Uncharacterized protein</fullName>
    </submittedName>
</protein>
<sequence length="117" mass="13171">YLIIIVIKIRIKLFSSCSDRVKPLTSISKVMVSKKMDSFFLCNIFKFQNAQEVAGAAKNSISVSDVLEKKINGIGVTLHKKKQPQKSHEDYGDYLESKVIIINKRIIIMIDNAGVNI</sequence>
<proteinExistence type="predicted"/>
<organism evidence="1">
    <name type="scientific">Rhizophagus irregularis (strain DAOM 181602 / DAOM 197198 / MUCL 43194)</name>
    <name type="common">Arbuscular mycorrhizal fungus</name>
    <name type="synonym">Glomus intraradices</name>
    <dbReference type="NCBI Taxonomy" id="747089"/>
    <lineage>
        <taxon>Eukaryota</taxon>
        <taxon>Fungi</taxon>
        <taxon>Fungi incertae sedis</taxon>
        <taxon>Mucoromycota</taxon>
        <taxon>Glomeromycotina</taxon>
        <taxon>Glomeromycetes</taxon>
        <taxon>Glomerales</taxon>
        <taxon>Glomeraceae</taxon>
        <taxon>Rhizophagus</taxon>
    </lineage>
</organism>
<feature type="non-terminal residue" evidence="1">
    <location>
        <position position="1"/>
    </location>
</feature>
<accession>U9U1N3</accession>
<evidence type="ECO:0000313" key="1">
    <source>
        <dbReference type="EMBL" id="ESA14324.1"/>
    </source>
</evidence>
<reference evidence="1" key="1">
    <citation type="submission" date="2013-07" db="EMBL/GenBank/DDBJ databases">
        <title>The genome of an arbuscular mycorrhizal fungus provides insights into the evolution of the oldest plant symbiosis.</title>
        <authorList>
            <consortium name="DOE Joint Genome Institute"/>
            <person name="Tisserant E."/>
            <person name="Malbreil M."/>
            <person name="Kuo A."/>
            <person name="Kohler A."/>
            <person name="Symeonidi A."/>
            <person name="Balestrini R."/>
            <person name="Charron P."/>
            <person name="Duensing N."/>
            <person name="Frei-dit-Frey N."/>
            <person name="Gianinazzi-Pearson V."/>
            <person name="Gilbert B."/>
            <person name="Handa Y."/>
            <person name="Hijri M."/>
            <person name="Kaul R."/>
            <person name="Kawaguchi M."/>
            <person name="Krajinski F."/>
            <person name="Lammers P."/>
            <person name="Lapierre D."/>
            <person name="Masclaux F.G."/>
            <person name="Murat C."/>
            <person name="Morin E."/>
            <person name="Ndikumana S."/>
            <person name="Pagni M."/>
            <person name="Petitpierre D."/>
            <person name="Requena N."/>
            <person name="Rosikiewicz P."/>
            <person name="Riley R."/>
            <person name="Saito K."/>
            <person name="San Clemente H."/>
            <person name="Shapiro H."/>
            <person name="van Tuinen D."/>
            <person name="Becard G."/>
            <person name="Bonfante P."/>
            <person name="Paszkowski U."/>
            <person name="Shachar-Hill Y."/>
            <person name="Young J.P."/>
            <person name="Sanders I.R."/>
            <person name="Henrissat B."/>
            <person name="Rensing S.A."/>
            <person name="Grigoriev I.V."/>
            <person name="Corradi N."/>
            <person name="Roux C."/>
            <person name="Martin F."/>
        </authorList>
    </citation>
    <scope>NUCLEOTIDE SEQUENCE</scope>
    <source>
        <strain evidence="1">DAOM 197198</strain>
    </source>
</reference>
<gene>
    <name evidence="1" type="ORF">GLOINDRAFT_95489</name>
</gene>
<dbReference type="EMBL" id="KI283014">
    <property type="protein sequence ID" value="ESA14324.1"/>
    <property type="molecule type" value="Genomic_DNA"/>
</dbReference>
<dbReference type="HOGENOM" id="CLU_2090601_0_0_1"/>